<accession>A0A0A2MKX3</accession>
<evidence type="ECO:0000313" key="2">
    <source>
        <dbReference type="EMBL" id="KGO92123.1"/>
    </source>
</evidence>
<dbReference type="STRING" id="1121898.GCA_000422725_03290"/>
<comment type="caution">
    <text evidence="2">The sequence shown here is derived from an EMBL/GenBank/DDBJ whole genome shotgun (WGS) entry which is preliminary data.</text>
</comment>
<dbReference type="RefSeq" id="WP_026991268.1">
    <property type="nucleotide sequence ID" value="NZ_AUGP01000028.1"/>
</dbReference>
<keyword evidence="1" id="KW-0812">Transmembrane</keyword>
<proteinExistence type="predicted"/>
<dbReference type="AlphaFoldDB" id="A0A0A2MKX3"/>
<name>A0A0A2MKX3_9FLAO</name>
<organism evidence="2 3">
    <name type="scientific">Flavobacterium subsaxonicum WB 4.1-42 = DSM 21790</name>
    <dbReference type="NCBI Taxonomy" id="1121898"/>
    <lineage>
        <taxon>Bacteria</taxon>
        <taxon>Pseudomonadati</taxon>
        <taxon>Bacteroidota</taxon>
        <taxon>Flavobacteriia</taxon>
        <taxon>Flavobacteriales</taxon>
        <taxon>Flavobacteriaceae</taxon>
        <taxon>Flavobacterium</taxon>
    </lineage>
</organism>
<sequence length="105" mass="11609">MINDALYIFGEESYLILLDWNTLELVDLQNKNKLGSILIIIIIMQRRHKFLIVSLLMLIGGFFAAGYGFGSSNLVSGLSGLLFYGGLLSFVGGIIMFIKSVQTND</sequence>
<dbReference type="EMBL" id="JRLY01000012">
    <property type="protein sequence ID" value="KGO92123.1"/>
    <property type="molecule type" value="Genomic_DNA"/>
</dbReference>
<protein>
    <submittedName>
        <fullName evidence="2">Uncharacterized protein</fullName>
    </submittedName>
</protein>
<dbReference type="Proteomes" id="UP000030111">
    <property type="component" value="Unassembled WGS sequence"/>
</dbReference>
<feature type="transmembrane region" description="Helical" evidence="1">
    <location>
        <begin position="81"/>
        <end position="98"/>
    </location>
</feature>
<evidence type="ECO:0000313" key="3">
    <source>
        <dbReference type="Proteomes" id="UP000030111"/>
    </source>
</evidence>
<keyword evidence="1" id="KW-0472">Membrane</keyword>
<keyword evidence="1" id="KW-1133">Transmembrane helix</keyword>
<keyword evidence="3" id="KW-1185">Reference proteome</keyword>
<evidence type="ECO:0000256" key="1">
    <source>
        <dbReference type="SAM" id="Phobius"/>
    </source>
</evidence>
<reference evidence="2 3" key="1">
    <citation type="submission" date="2013-09" db="EMBL/GenBank/DDBJ databases">
        <authorList>
            <person name="Zeng Z."/>
            <person name="Chen C."/>
        </authorList>
    </citation>
    <scope>NUCLEOTIDE SEQUENCE [LARGE SCALE GENOMIC DNA]</scope>
    <source>
        <strain evidence="2 3">WB 4.1-42</strain>
    </source>
</reference>
<dbReference type="OrthoDB" id="676954at2"/>
<feature type="transmembrane region" description="Helical" evidence="1">
    <location>
        <begin position="50"/>
        <end position="69"/>
    </location>
</feature>
<gene>
    <name evidence="2" type="ORF">Q766_14635</name>
</gene>